<keyword evidence="1" id="KW-0285">Flavoprotein</keyword>
<dbReference type="InterPro" id="IPR011251">
    <property type="entry name" value="Luciferase-like_dom"/>
</dbReference>
<dbReference type="Pfam" id="PF00296">
    <property type="entry name" value="Bac_luciferase"/>
    <property type="match status" value="1"/>
</dbReference>
<evidence type="ECO:0000313" key="7">
    <source>
        <dbReference type="Proteomes" id="UP001595851"/>
    </source>
</evidence>
<evidence type="ECO:0000313" key="6">
    <source>
        <dbReference type="EMBL" id="MFC4013686.1"/>
    </source>
</evidence>
<keyword evidence="7" id="KW-1185">Reference proteome</keyword>
<dbReference type="PANTHER" id="PTHR42847:SF4">
    <property type="entry name" value="ALKANESULFONATE MONOOXYGENASE-RELATED"/>
    <property type="match status" value="1"/>
</dbReference>
<accession>A0ABV8GIA6</accession>
<organism evidence="6 7">
    <name type="scientific">Nonomuraea purpurea</name>
    <dbReference type="NCBI Taxonomy" id="1849276"/>
    <lineage>
        <taxon>Bacteria</taxon>
        <taxon>Bacillati</taxon>
        <taxon>Actinomycetota</taxon>
        <taxon>Actinomycetes</taxon>
        <taxon>Streptosporangiales</taxon>
        <taxon>Streptosporangiaceae</taxon>
        <taxon>Nonomuraea</taxon>
    </lineage>
</organism>
<evidence type="ECO:0000259" key="5">
    <source>
        <dbReference type="Pfam" id="PF00296"/>
    </source>
</evidence>
<evidence type="ECO:0000256" key="3">
    <source>
        <dbReference type="ARBA" id="ARBA00023002"/>
    </source>
</evidence>
<protein>
    <submittedName>
        <fullName evidence="6">LLM class flavin-dependent oxidoreductase</fullName>
        <ecNumber evidence="6">1.-.-.-</ecNumber>
    </submittedName>
</protein>
<proteinExistence type="predicted"/>
<dbReference type="Gene3D" id="3.20.20.30">
    <property type="entry name" value="Luciferase-like domain"/>
    <property type="match status" value="1"/>
</dbReference>
<dbReference type="GO" id="GO:0016491">
    <property type="term" value="F:oxidoreductase activity"/>
    <property type="evidence" value="ECO:0007669"/>
    <property type="project" value="UniProtKB-KW"/>
</dbReference>
<dbReference type="RefSeq" id="WP_379533540.1">
    <property type="nucleotide sequence ID" value="NZ_JBHSBI010000029.1"/>
</dbReference>
<comment type="caution">
    <text evidence="6">The sequence shown here is derived from an EMBL/GenBank/DDBJ whole genome shotgun (WGS) entry which is preliminary data.</text>
</comment>
<dbReference type="SUPFAM" id="SSF51679">
    <property type="entry name" value="Bacterial luciferase-like"/>
    <property type="match status" value="1"/>
</dbReference>
<dbReference type="EMBL" id="JBHSBI010000029">
    <property type="protein sequence ID" value="MFC4013686.1"/>
    <property type="molecule type" value="Genomic_DNA"/>
</dbReference>
<evidence type="ECO:0000256" key="2">
    <source>
        <dbReference type="ARBA" id="ARBA00022643"/>
    </source>
</evidence>
<evidence type="ECO:0000256" key="1">
    <source>
        <dbReference type="ARBA" id="ARBA00022630"/>
    </source>
</evidence>
<gene>
    <name evidence="6" type="ORF">ACFOY2_41105</name>
</gene>
<evidence type="ECO:0000256" key="4">
    <source>
        <dbReference type="ARBA" id="ARBA00023033"/>
    </source>
</evidence>
<dbReference type="EC" id="1.-.-.-" evidence="6"/>
<sequence>MTPMVGVFLPAREALLNGTSITELLDFAAQAEAAGFDSVWTGDSLLATPIPEPLTLLSAVAARTTRVTIGTAALLPVLRNPITLAHTLATLDRLANGRLALALGSGFSLPANRAEFEAVGAPFDQRVGRLLETAEIWRRLWTGARVTFTGRYWTLNDISIAPTPQQAGGPPLWLATGTAAGARRAGERFDGILPYPPTAEQYRELTTTMHAAAGNADRDSDRITPALMVTVAINDDPEQAGIELDHYVRNFYGFSSDAVSLLQACYAGPLDGCVDWLRSYWNAGARHILLRIGNLDPTMQLSIATRVLDKIQQGLSSERLWPVIGGGAA</sequence>
<dbReference type="InterPro" id="IPR050172">
    <property type="entry name" value="SsuD_RutA_monooxygenase"/>
</dbReference>
<keyword evidence="2" id="KW-0288">FMN</keyword>
<keyword evidence="4" id="KW-0503">Monooxygenase</keyword>
<keyword evidence="3 6" id="KW-0560">Oxidoreductase</keyword>
<dbReference type="Proteomes" id="UP001595851">
    <property type="component" value="Unassembled WGS sequence"/>
</dbReference>
<reference evidence="7" key="1">
    <citation type="journal article" date="2019" name="Int. J. Syst. Evol. Microbiol.">
        <title>The Global Catalogue of Microorganisms (GCM) 10K type strain sequencing project: providing services to taxonomists for standard genome sequencing and annotation.</title>
        <authorList>
            <consortium name="The Broad Institute Genomics Platform"/>
            <consortium name="The Broad Institute Genome Sequencing Center for Infectious Disease"/>
            <person name="Wu L."/>
            <person name="Ma J."/>
        </authorList>
    </citation>
    <scope>NUCLEOTIDE SEQUENCE [LARGE SCALE GENOMIC DNA]</scope>
    <source>
        <strain evidence="7">TBRC 1276</strain>
    </source>
</reference>
<name>A0ABV8GIA6_9ACTN</name>
<feature type="domain" description="Luciferase-like" evidence="5">
    <location>
        <begin position="5"/>
        <end position="251"/>
    </location>
</feature>
<dbReference type="PANTHER" id="PTHR42847">
    <property type="entry name" value="ALKANESULFONATE MONOOXYGENASE"/>
    <property type="match status" value="1"/>
</dbReference>
<dbReference type="InterPro" id="IPR036661">
    <property type="entry name" value="Luciferase-like_sf"/>
</dbReference>